<dbReference type="GO" id="GO:0004519">
    <property type="term" value="F:endonuclease activity"/>
    <property type="evidence" value="ECO:0007669"/>
    <property type="project" value="UniProtKB-KW"/>
</dbReference>
<feature type="domain" description="DNA/RNA non-specific endonuclease/pyrophosphatase/phosphodiesterase" evidence="3">
    <location>
        <begin position="55"/>
        <end position="256"/>
    </location>
</feature>
<dbReference type="SMART" id="SM00477">
    <property type="entry name" value="NUC"/>
    <property type="match status" value="1"/>
</dbReference>
<dbReference type="Gene3D" id="3.40.570.10">
    <property type="entry name" value="Extracellular Endonuclease, subunit A"/>
    <property type="match status" value="1"/>
</dbReference>
<dbReference type="InterPro" id="IPR039015">
    <property type="entry name" value="ENDOD1"/>
</dbReference>
<protein>
    <submittedName>
        <fullName evidence="4">Endonuclease domain-containing 1 protein</fullName>
    </submittedName>
</protein>
<proteinExistence type="predicted"/>
<keyword evidence="4" id="KW-0540">Nuclease</keyword>
<sequence length="265" mass="30337">MLLLWIFLSLAASFLLPATGEVVRNFKACKEFFLGGNPPDLKPMNAARICQSYKDKFRFATMYDKTRRIPLFSAYKYNAAHGERPEEWMIEPQLALPGDRLRKNMELVEDCGIRPNVLKESQAIEQDYEGYDRGHLAPDSHQPNQDSKAATYALTNIVPQFQRLNQGKWREYEENINVAGCRDTYIIVGAVPGNRYMNDRVNIPSHIWAAGCCVLKDGKRNWAVLAKNNKDIVERLNLGELQRQLAILYRKKKIDLFNGACRGIP</sequence>
<evidence type="ECO:0000256" key="1">
    <source>
        <dbReference type="SAM" id="SignalP"/>
    </source>
</evidence>
<evidence type="ECO:0000313" key="4">
    <source>
        <dbReference type="EMBL" id="ETE57057.1"/>
    </source>
</evidence>
<dbReference type="GO" id="GO:0046872">
    <property type="term" value="F:metal ion binding"/>
    <property type="evidence" value="ECO:0007669"/>
    <property type="project" value="InterPro"/>
</dbReference>
<feature type="non-terminal residue" evidence="4">
    <location>
        <position position="1"/>
    </location>
</feature>
<feature type="domain" description="ENPP1-3/EXOG-like endonuclease/phosphodiesterase" evidence="2">
    <location>
        <begin position="56"/>
        <end position="256"/>
    </location>
</feature>
<feature type="chain" id="PRO_5004770585" evidence="1">
    <location>
        <begin position="21"/>
        <end position="265"/>
    </location>
</feature>
<dbReference type="InterPro" id="IPR044925">
    <property type="entry name" value="His-Me_finger_sf"/>
</dbReference>
<dbReference type="Pfam" id="PF01223">
    <property type="entry name" value="Endonuclease_NS"/>
    <property type="match status" value="1"/>
</dbReference>
<organism evidence="4 5">
    <name type="scientific">Ophiophagus hannah</name>
    <name type="common">King cobra</name>
    <name type="synonym">Naja hannah</name>
    <dbReference type="NCBI Taxonomy" id="8665"/>
    <lineage>
        <taxon>Eukaryota</taxon>
        <taxon>Metazoa</taxon>
        <taxon>Chordata</taxon>
        <taxon>Craniata</taxon>
        <taxon>Vertebrata</taxon>
        <taxon>Euteleostomi</taxon>
        <taxon>Lepidosauria</taxon>
        <taxon>Squamata</taxon>
        <taxon>Bifurcata</taxon>
        <taxon>Unidentata</taxon>
        <taxon>Episquamata</taxon>
        <taxon>Toxicofera</taxon>
        <taxon>Serpentes</taxon>
        <taxon>Colubroidea</taxon>
        <taxon>Elapidae</taxon>
        <taxon>Elapinae</taxon>
        <taxon>Ophiophagus</taxon>
    </lineage>
</organism>
<dbReference type="GO" id="GO:0003676">
    <property type="term" value="F:nucleic acid binding"/>
    <property type="evidence" value="ECO:0007669"/>
    <property type="project" value="InterPro"/>
</dbReference>
<dbReference type="InterPro" id="IPR001604">
    <property type="entry name" value="Endo_G_ENPP1-like_dom"/>
</dbReference>
<dbReference type="Proteomes" id="UP000018936">
    <property type="component" value="Unassembled WGS sequence"/>
</dbReference>
<keyword evidence="1" id="KW-0732">Signal</keyword>
<name>V8N694_OPHHA</name>
<evidence type="ECO:0000313" key="5">
    <source>
        <dbReference type="Proteomes" id="UP000018936"/>
    </source>
</evidence>
<dbReference type="AlphaFoldDB" id="V8N694"/>
<gene>
    <name evidence="4" type="primary">ENDOD1</name>
    <name evidence="4" type="ORF">L345_17231</name>
</gene>
<dbReference type="OrthoDB" id="69221at2759"/>
<reference evidence="4 5" key="1">
    <citation type="journal article" date="2013" name="Proc. Natl. Acad. Sci. U.S.A.">
        <title>The king cobra genome reveals dynamic gene evolution and adaptation in the snake venom system.</title>
        <authorList>
            <person name="Vonk F.J."/>
            <person name="Casewell N.R."/>
            <person name="Henkel C.V."/>
            <person name="Heimberg A.M."/>
            <person name="Jansen H.J."/>
            <person name="McCleary R.J."/>
            <person name="Kerkkamp H.M."/>
            <person name="Vos R.A."/>
            <person name="Guerreiro I."/>
            <person name="Calvete J.J."/>
            <person name="Wuster W."/>
            <person name="Woods A.E."/>
            <person name="Logan J.M."/>
            <person name="Harrison R.A."/>
            <person name="Castoe T.A."/>
            <person name="de Koning A.P."/>
            <person name="Pollock D.D."/>
            <person name="Yandell M."/>
            <person name="Calderon D."/>
            <person name="Renjifo C."/>
            <person name="Currier R.B."/>
            <person name="Salgado D."/>
            <person name="Pla D."/>
            <person name="Sanz L."/>
            <person name="Hyder A.S."/>
            <person name="Ribeiro J.M."/>
            <person name="Arntzen J.W."/>
            <person name="van den Thillart G.E."/>
            <person name="Boetzer M."/>
            <person name="Pirovano W."/>
            <person name="Dirks R.P."/>
            <person name="Spaink H.P."/>
            <person name="Duboule D."/>
            <person name="McGlinn E."/>
            <person name="Kini R.M."/>
            <person name="Richardson M.K."/>
        </authorList>
    </citation>
    <scope>NUCLEOTIDE SEQUENCE</scope>
    <source>
        <tissue evidence="4">Blood</tissue>
    </source>
</reference>
<dbReference type="InterPro" id="IPR020821">
    <property type="entry name" value="ENPP1-3/EXOG-like_nuc-like"/>
</dbReference>
<keyword evidence="5" id="KW-1185">Reference proteome</keyword>
<dbReference type="GO" id="GO:0016787">
    <property type="term" value="F:hydrolase activity"/>
    <property type="evidence" value="ECO:0007669"/>
    <property type="project" value="InterPro"/>
</dbReference>
<dbReference type="SUPFAM" id="SSF54060">
    <property type="entry name" value="His-Me finger endonucleases"/>
    <property type="match status" value="1"/>
</dbReference>
<dbReference type="SMART" id="SM00892">
    <property type="entry name" value="Endonuclease_NS"/>
    <property type="match status" value="1"/>
</dbReference>
<evidence type="ECO:0000259" key="3">
    <source>
        <dbReference type="SMART" id="SM00892"/>
    </source>
</evidence>
<dbReference type="PANTHER" id="PTHR21472">
    <property type="entry name" value="ENDONUCLEASE DOMAIN-CONTAINING 1 PROTEIN ENDOD1"/>
    <property type="match status" value="1"/>
</dbReference>
<keyword evidence="4" id="KW-0378">Hydrolase</keyword>
<dbReference type="PANTHER" id="PTHR21472:SF26">
    <property type="entry name" value="ENDONUCLEASE DOMAIN CONTAINING 1"/>
    <property type="match status" value="1"/>
</dbReference>
<keyword evidence="4" id="KW-0255">Endonuclease</keyword>
<dbReference type="EMBL" id="AZIM01010118">
    <property type="protein sequence ID" value="ETE57057.1"/>
    <property type="molecule type" value="Genomic_DNA"/>
</dbReference>
<dbReference type="InterPro" id="IPR044929">
    <property type="entry name" value="DNA/RNA_non-sp_Endonuclease_sf"/>
</dbReference>
<evidence type="ECO:0000259" key="2">
    <source>
        <dbReference type="SMART" id="SM00477"/>
    </source>
</evidence>
<feature type="signal peptide" evidence="1">
    <location>
        <begin position="1"/>
        <end position="20"/>
    </location>
</feature>
<accession>V8N694</accession>
<comment type="caution">
    <text evidence="4">The sequence shown here is derived from an EMBL/GenBank/DDBJ whole genome shotgun (WGS) entry which is preliminary data.</text>
</comment>
<feature type="non-terminal residue" evidence="4">
    <location>
        <position position="265"/>
    </location>
</feature>